<dbReference type="OrthoDB" id="4424523at2759"/>
<evidence type="ECO:0000313" key="1">
    <source>
        <dbReference type="EMBL" id="PSN72951.1"/>
    </source>
</evidence>
<accession>A0A2T2P5J5</accession>
<protein>
    <submittedName>
        <fullName evidence="1">Uncharacterized protein</fullName>
    </submittedName>
</protein>
<reference evidence="1 2" key="1">
    <citation type="journal article" date="2018" name="Front. Microbiol.">
        <title>Genome-Wide Analysis of Corynespora cassiicola Leaf Fall Disease Putative Effectors.</title>
        <authorList>
            <person name="Lopez D."/>
            <person name="Ribeiro S."/>
            <person name="Label P."/>
            <person name="Fumanal B."/>
            <person name="Venisse J.S."/>
            <person name="Kohler A."/>
            <person name="de Oliveira R.R."/>
            <person name="Labutti K."/>
            <person name="Lipzen A."/>
            <person name="Lail K."/>
            <person name="Bauer D."/>
            <person name="Ohm R.A."/>
            <person name="Barry K.W."/>
            <person name="Spatafora J."/>
            <person name="Grigoriev I.V."/>
            <person name="Martin F.M."/>
            <person name="Pujade-Renaud V."/>
        </authorList>
    </citation>
    <scope>NUCLEOTIDE SEQUENCE [LARGE SCALE GENOMIC DNA]</scope>
    <source>
        <strain evidence="1 2">Philippines</strain>
    </source>
</reference>
<organism evidence="1 2">
    <name type="scientific">Corynespora cassiicola Philippines</name>
    <dbReference type="NCBI Taxonomy" id="1448308"/>
    <lineage>
        <taxon>Eukaryota</taxon>
        <taxon>Fungi</taxon>
        <taxon>Dikarya</taxon>
        <taxon>Ascomycota</taxon>
        <taxon>Pezizomycotina</taxon>
        <taxon>Dothideomycetes</taxon>
        <taxon>Pleosporomycetidae</taxon>
        <taxon>Pleosporales</taxon>
        <taxon>Corynesporascaceae</taxon>
        <taxon>Corynespora</taxon>
    </lineage>
</organism>
<keyword evidence="2" id="KW-1185">Reference proteome</keyword>
<dbReference type="AlphaFoldDB" id="A0A2T2P5J5"/>
<proteinExistence type="predicted"/>
<sequence length="181" mass="21145">MDDCWEIRERLQREPCLKWGFVIYQCTYGDDDAWDRFMHYLNTHFRLTLEEENNDTDHGLFSRIDWNVQEDSSLDNATSEEVRDRFSKWVEENQGQNFFPGTARFQACVRVNKHALYSVLNKAPPPEKWDTWGKGYVGLVLLNESDEECSVGIAYLVPRIFVLMDCGWDTFTMPAGKVATP</sequence>
<name>A0A2T2P5J5_CORCC</name>
<gene>
    <name evidence="1" type="ORF">BS50DRAFT_568552</name>
</gene>
<evidence type="ECO:0000313" key="2">
    <source>
        <dbReference type="Proteomes" id="UP000240883"/>
    </source>
</evidence>
<dbReference type="EMBL" id="KZ678129">
    <property type="protein sequence ID" value="PSN72951.1"/>
    <property type="molecule type" value="Genomic_DNA"/>
</dbReference>
<dbReference type="STRING" id="1448308.A0A2T2P5J5"/>
<dbReference type="Proteomes" id="UP000240883">
    <property type="component" value="Unassembled WGS sequence"/>
</dbReference>